<comment type="caution">
    <text evidence="1">The sequence shown here is derived from an EMBL/GenBank/DDBJ whole genome shotgun (WGS) entry which is preliminary data.</text>
</comment>
<dbReference type="Proteomes" id="UP000291600">
    <property type="component" value="Unassembled WGS sequence"/>
</dbReference>
<dbReference type="InterPro" id="IPR010260">
    <property type="entry name" value="AlpA"/>
</dbReference>
<evidence type="ECO:0000313" key="2">
    <source>
        <dbReference type="Proteomes" id="UP000291600"/>
    </source>
</evidence>
<gene>
    <name evidence="1" type="ORF">EYY96_02560</name>
</gene>
<protein>
    <submittedName>
        <fullName evidence="1">AlpA family phage regulatory protein</fullName>
    </submittedName>
</protein>
<dbReference type="AlphaFoldDB" id="A0ABD7Q8W3"/>
<reference evidence="1 2" key="1">
    <citation type="submission" date="2019-02" db="EMBL/GenBank/DDBJ databases">
        <title>Comparative genomic analysis of the Hafnia genus genomes.</title>
        <authorList>
            <person name="Zhiqiu Y."/>
            <person name="Chao Y."/>
            <person name="Yuhui D."/>
            <person name="Di H."/>
            <person name="Bin L."/>
        </authorList>
    </citation>
    <scope>NUCLEOTIDE SEQUENCE [LARGE SCALE GENOMIC DNA]</scope>
    <source>
        <strain evidence="1 2">PCM_1210</strain>
    </source>
</reference>
<dbReference type="Pfam" id="PF05930">
    <property type="entry name" value="Phage_AlpA"/>
    <property type="match status" value="1"/>
</dbReference>
<proteinExistence type="predicted"/>
<accession>A0ABD7Q8W3</accession>
<dbReference type="Gene3D" id="1.10.238.160">
    <property type="match status" value="1"/>
</dbReference>
<organism evidence="1 2">
    <name type="scientific">Hafnia alvei</name>
    <dbReference type="NCBI Taxonomy" id="569"/>
    <lineage>
        <taxon>Bacteria</taxon>
        <taxon>Pseudomonadati</taxon>
        <taxon>Pseudomonadota</taxon>
        <taxon>Gammaproteobacteria</taxon>
        <taxon>Enterobacterales</taxon>
        <taxon>Hafniaceae</taxon>
        <taxon>Hafnia</taxon>
    </lineage>
</organism>
<dbReference type="RefSeq" id="WP_130970353.1">
    <property type="nucleotide sequence ID" value="NZ_SITJ01000048.1"/>
</dbReference>
<name>A0ABD7Q8W3_HAFAL</name>
<sequence>MNNQQINDRIIRESECRKLTGVCRTTRYLMEKEGKFPARRKLGGRSVGWMLSEIQNWQQCQPKVTTDALA</sequence>
<evidence type="ECO:0000313" key="1">
    <source>
        <dbReference type="EMBL" id="TBL70180.1"/>
    </source>
</evidence>
<dbReference type="EMBL" id="SITJ01000048">
    <property type="protein sequence ID" value="TBL70180.1"/>
    <property type="molecule type" value="Genomic_DNA"/>
</dbReference>